<evidence type="ECO:0000259" key="2">
    <source>
        <dbReference type="SMART" id="SM00899"/>
    </source>
</evidence>
<organism evidence="3 4">
    <name type="scientific">Emticicia oligotrophica (strain DSM 17448 / CIP 109782 / MTCC 6937 / GPTSA100-15)</name>
    <dbReference type="NCBI Taxonomy" id="929562"/>
    <lineage>
        <taxon>Bacteria</taxon>
        <taxon>Pseudomonadati</taxon>
        <taxon>Bacteroidota</taxon>
        <taxon>Cytophagia</taxon>
        <taxon>Cytophagales</taxon>
        <taxon>Leadbetterellaceae</taxon>
        <taxon>Emticicia</taxon>
    </lineage>
</organism>
<dbReference type="Pfam" id="PF04023">
    <property type="entry name" value="FeoA"/>
    <property type="match status" value="1"/>
</dbReference>
<dbReference type="EMBL" id="CP002961">
    <property type="protein sequence ID" value="AFK02264.1"/>
    <property type="molecule type" value="Genomic_DNA"/>
</dbReference>
<dbReference type="Proteomes" id="UP000002875">
    <property type="component" value="Chromosome"/>
</dbReference>
<name>A0ABM5MYP1_EMTOG</name>
<keyword evidence="1" id="KW-0408">Iron</keyword>
<gene>
    <name evidence="3" type="ordered locus">Emtol_1114</name>
</gene>
<reference evidence="3 4" key="1">
    <citation type="submission" date="2011-07" db="EMBL/GenBank/DDBJ databases">
        <title>The complete genome of chromosome of Emticicia oligotrophica DSM 17448.</title>
        <authorList>
            <consortium name="US DOE Joint Genome Institute (JGI-PGF)"/>
            <person name="Lucas S."/>
            <person name="Han J."/>
            <person name="Lapidus A."/>
            <person name="Bruce D."/>
            <person name="Goodwin L."/>
            <person name="Pitluck S."/>
            <person name="Peters L."/>
            <person name="Kyrpides N."/>
            <person name="Mavromatis K."/>
            <person name="Ivanova N."/>
            <person name="Ovchinnikova G."/>
            <person name="Teshima H."/>
            <person name="Detter J.C."/>
            <person name="Tapia R."/>
            <person name="Han C."/>
            <person name="Land M."/>
            <person name="Hauser L."/>
            <person name="Markowitz V."/>
            <person name="Cheng J.-F."/>
            <person name="Hugenholtz P."/>
            <person name="Woyke T."/>
            <person name="Wu D."/>
            <person name="Tindall B."/>
            <person name="Pomrenke H."/>
            <person name="Brambilla E."/>
            <person name="Klenk H.-P."/>
            <person name="Eisen J.A."/>
        </authorList>
    </citation>
    <scope>NUCLEOTIDE SEQUENCE [LARGE SCALE GENOMIC DNA]</scope>
    <source>
        <strain evidence="3 4">DSM 17448</strain>
    </source>
</reference>
<evidence type="ECO:0000313" key="3">
    <source>
        <dbReference type="EMBL" id="AFK02264.1"/>
    </source>
</evidence>
<dbReference type="PANTHER" id="PTHR42954:SF2">
    <property type="entry name" value="FE(2+) TRANSPORT PROTEIN A"/>
    <property type="match status" value="1"/>
</dbReference>
<dbReference type="InterPro" id="IPR038157">
    <property type="entry name" value="FeoA_core_dom"/>
</dbReference>
<dbReference type="Gene3D" id="2.30.30.90">
    <property type="match status" value="1"/>
</dbReference>
<accession>A0ABM5MYP1</accession>
<dbReference type="InterPro" id="IPR052713">
    <property type="entry name" value="FeoA"/>
</dbReference>
<evidence type="ECO:0000256" key="1">
    <source>
        <dbReference type="ARBA" id="ARBA00023004"/>
    </source>
</evidence>
<keyword evidence="4" id="KW-1185">Reference proteome</keyword>
<feature type="domain" description="Ferrous iron transporter FeoA-like" evidence="2">
    <location>
        <begin position="30"/>
        <end position="100"/>
    </location>
</feature>
<evidence type="ECO:0000313" key="4">
    <source>
        <dbReference type="Proteomes" id="UP000002875"/>
    </source>
</evidence>
<dbReference type="InterPro" id="IPR008988">
    <property type="entry name" value="Transcriptional_repressor_C"/>
</dbReference>
<dbReference type="SMART" id="SM00899">
    <property type="entry name" value="FeoA"/>
    <property type="match status" value="1"/>
</dbReference>
<sequence length="100" mass="11079">MKIIFILEPKSLILRLFEISLNKVMVQAEKTVADLKVGEKGIINHFKDDAMSLKLLEMGCLPDTEITLDFIAPLGCPVGITVAGYHLSLRKREAATIVIK</sequence>
<dbReference type="SUPFAM" id="SSF50037">
    <property type="entry name" value="C-terminal domain of transcriptional repressors"/>
    <property type="match status" value="1"/>
</dbReference>
<dbReference type="InterPro" id="IPR007167">
    <property type="entry name" value="Fe-transptr_FeoA-like"/>
</dbReference>
<proteinExistence type="predicted"/>
<dbReference type="PANTHER" id="PTHR42954">
    <property type="entry name" value="FE(2+) TRANSPORT PROTEIN A"/>
    <property type="match status" value="1"/>
</dbReference>
<protein>
    <submittedName>
        <fullName evidence="3">FeoA family protein</fullName>
    </submittedName>
</protein>